<evidence type="ECO:0000256" key="13">
    <source>
        <dbReference type="RuleBase" id="RU004279"/>
    </source>
</evidence>
<evidence type="ECO:0000256" key="10">
    <source>
        <dbReference type="ARBA" id="ARBA00023163"/>
    </source>
</evidence>
<dbReference type="FunFam" id="1.10.150.390:FF:000004">
    <property type="entry name" value="DNA-directed RNA polymerase subunit"/>
    <property type="match status" value="1"/>
</dbReference>
<dbReference type="InterPro" id="IPR035698">
    <property type="entry name" value="RNAP_III_Rpc1_C"/>
</dbReference>
<dbReference type="Proteomes" id="UP000315496">
    <property type="component" value="Chromosome 1"/>
</dbReference>
<dbReference type="InterPro" id="IPR006592">
    <property type="entry name" value="RNA_pol_N"/>
</dbReference>
<evidence type="ECO:0000256" key="9">
    <source>
        <dbReference type="ARBA" id="ARBA00022842"/>
    </source>
</evidence>
<evidence type="ECO:0000313" key="15">
    <source>
        <dbReference type="EMBL" id="TNJ30705.1"/>
    </source>
</evidence>
<reference evidence="15 16" key="1">
    <citation type="submission" date="2019-05" db="EMBL/GenBank/DDBJ databases">
        <title>The compact genome of Giardia muris reveals important steps in the evolution of intestinal protozoan parasites.</title>
        <authorList>
            <person name="Xu F."/>
            <person name="Jimenez-Gonzalez A."/>
            <person name="Einarsson E."/>
            <person name="Astvaldsson A."/>
            <person name="Peirasmaki D."/>
            <person name="Eckmann L."/>
            <person name="Andersson J.O."/>
            <person name="Svard S.G."/>
            <person name="Jerlstrom-Hultqvist J."/>
        </authorList>
    </citation>
    <scope>NUCLEOTIDE SEQUENCE [LARGE SCALE GENOMIC DNA]</scope>
    <source>
        <strain evidence="15 16">Roberts-Thomson</strain>
    </source>
</reference>
<evidence type="ECO:0000256" key="8">
    <source>
        <dbReference type="ARBA" id="ARBA00022833"/>
    </source>
</evidence>
<keyword evidence="16" id="KW-1185">Reference proteome</keyword>
<dbReference type="InterPro" id="IPR044893">
    <property type="entry name" value="RNA_pol_Rpb1_clamp_domain"/>
</dbReference>
<dbReference type="InterPro" id="IPR007083">
    <property type="entry name" value="RNA_pol_Rpb1_4"/>
</dbReference>
<sequence>MDMHFFRASLPQTVTVNRFPKRIERLSFSLVSSGSLLRVSELQVNEPIFYAAGSVAQANGVLDRRLGISTREGRCETCGRDVQTCVGHFGHIKLTLPVFHPALLPDIRNFLSMVCHHCSRVKLSATDRARYRGLTREIVPNLLKAAQATAREMSPCPFCGMESGKFNRIQGFRLIHELDPEETDLEALQSAVKSINAGPVDFKKVAIDPILAQNIFSRIPECDYPFLGIRWTTPIPSSETTTSAIDRLYAQAKVTQPVYTNVDRIRAFCQTRPEDLIMTHVPVPPNCIRPSVMSTSKDLINEDTLTTQLAKIVKNNITLQHYLESGMVESSKLCSLWDELYSEISLMITGSVSGRQEHIKGIIDRLKGKTGRFRNNLSGKRVDFSGRSVISPNPYLSIQQVAVPRLIAQNLTFPEVVTQYNVEFMRELVQNGSVYPGANEVLQLGDAIRNSPLLKRIGLDIKQTNINPDKAIEAVAQCLDTFNLNVVRADMPELHAAIRQLVASESGSRNKRIEADAGTETKAGENEDDALKLQLNSSATLQLMNITSNDTLRLNKKALALLDAEARGRIAHALRPGDIVYRHLLPNDTVLFNRQPSLHRMSIMQFNAVVHENRTFSFNPINCTPFNADFDGDEMNLFYLQTQEARAEASVLMAAKNNIVSPRHGNNIIGLTQDFLTGLYVLSGKDIFLKWADFTQLLCYGLDGFGDATFGSSLYKYGRRFLTAITNVKNHDDSQDVIGFVSDPIIHQPAIVYPRLFYTGKQVLSTLLRGNRHDEMTVTIHTPDKTYDKDDKLGPLSIRDDFLVVINSELISGRLTKNLLSSSRSSIFYFLVQTYGPVPTSRVMLRFAKVGARFLMIQGFTIGMDDVMPSEQVLWRKGEIIQEGYAHAQERILQYERGELVSVPGATVQATLEAKLNQILSNVREGCAKVALQELHFTNKPLIMSLCGSKGSPINIAQMVVILGQQSFGGSRAPDDFHTRTAPYFYHFSKDSEAKGFITNSFYTGLTPFEFIAHARAGRDGVIDSACKTAETGYLQRRLVKCLEDLSIGYDGTVRNSHKTVVEFRFGYDSLDPTRIETNDGLCIDLAGILRHTIVRNRQLQFDASGGADIQLLSPEQARLEVERCLGTPYFGREASRIETSSVLTFFDRTVLPSLREHKGPLASSMLSSTITARDIEEFMRTVRQKYMLLELEPGTPCGAVAAQSVGEPSTQMTLKAFHHAGLASMNITQGVPRLKEIINGVALISTPIITAYLDLSSFSDTEVTSHSLEKAKMMKNIIECTLLGHVAQSIVEVYDELQCFIEVTLDTKTIANMGLSNVITLRGVQRAIQQFIKPKPVGGSLRDDNCFRIAGSGLRVYPPTQARDKHLFSIQTLKLLLPQVPVAGILSCSRAVLNEYKPTPHSPAQYNLLIEGTGLMSVFGISGIDFATTTTNNVIEVAKTLGIEAAVAVIVSEIRACMDSHGMAVDIRHIRLLADVMCFKGRVLGITRFGLTGMKADSVLMLASFEKTAEHLFNAAIGNKIDEASGVSESIIMGKGIGMGTGAFSLLRAPLRNRRTGSPKHYVPKPRTAFLGDDLDRSWDEVRTVVDRFWYDETQLGTGEQIRTRRAEMIRRGGRGRGR</sequence>
<dbReference type="Pfam" id="PF04997">
    <property type="entry name" value="RNA_pol_Rpb1_1"/>
    <property type="match status" value="2"/>
</dbReference>
<keyword evidence="5 13" id="KW-0808">Transferase</keyword>
<evidence type="ECO:0000256" key="4">
    <source>
        <dbReference type="ARBA" id="ARBA00022478"/>
    </source>
</evidence>
<dbReference type="EC" id="2.7.7.6" evidence="13"/>
<dbReference type="GO" id="GO:0003677">
    <property type="term" value="F:DNA binding"/>
    <property type="evidence" value="ECO:0007669"/>
    <property type="project" value="InterPro"/>
</dbReference>
<dbReference type="InterPro" id="IPR000722">
    <property type="entry name" value="RNA_pol_asu"/>
</dbReference>
<evidence type="ECO:0000256" key="1">
    <source>
        <dbReference type="ARBA" id="ARBA00004123"/>
    </source>
</evidence>
<dbReference type="SUPFAM" id="SSF64484">
    <property type="entry name" value="beta and beta-prime subunits of DNA dependent RNA-polymerase"/>
    <property type="match status" value="1"/>
</dbReference>
<organism evidence="15 16">
    <name type="scientific">Giardia muris</name>
    <dbReference type="NCBI Taxonomy" id="5742"/>
    <lineage>
        <taxon>Eukaryota</taxon>
        <taxon>Metamonada</taxon>
        <taxon>Diplomonadida</taxon>
        <taxon>Hexamitidae</taxon>
        <taxon>Giardiinae</taxon>
        <taxon>Giardia</taxon>
    </lineage>
</organism>
<dbReference type="Pfam" id="PF00623">
    <property type="entry name" value="RNA_pol_Rpb1_2"/>
    <property type="match status" value="2"/>
</dbReference>
<evidence type="ECO:0000256" key="6">
    <source>
        <dbReference type="ARBA" id="ARBA00022695"/>
    </source>
</evidence>
<dbReference type="InterPro" id="IPR038120">
    <property type="entry name" value="Rpb1_funnel_sf"/>
</dbReference>
<dbReference type="OrthoDB" id="270392at2759"/>
<dbReference type="Gene3D" id="1.10.132.30">
    <property type="match status" value="1"/>
</dbReference>
<keyword evidence="9" id="KW-0460">Magnesium</keyword>
<dbReference type="PANTHER" id="PTHR19376:SF32">
    <property type="entry name" value="DNA-DIRECTED RNA POLYMERASE III SUBUNIT RPC1"/>
    <property type="match status" value="1"/>
</dbReference>
<dbReference type="GO" id="GO:0046872">
    <property type="term" value="F:metal ion binding"/>
    <property type="evidence" value="ECO:0007669"/>
    <property type="project" value="UniProtKB-KW"/>
</dbReference>
<dbReference type="GO" id="GO:0005634">
    <property type="term" value="C:nucleus"/>
    <property type="evidence" value="ECO:0007669"/>
    <property type="project" value="UniProtKB-SubCell"/>
</dbReference>
<dbReference type="GO" id="GO:0000428">
    <property type="term" value="C:DNA-directed RNA polymerase complex"/>
    <property type="evidence" value="ECO:0007669"/>
    <property type="project" value="UniProtKB-KW"/>
</dbReference>
<proteinExistence type="inferred from homology"/>
<dbReference type="Gene3D" id="2.40.40.20">
    <property type="match status" value="2"/>
</dbReference>
<keyword evidence="7" id="KW-0479">Metal-binding</keyword>
<protein>
    <recommendedName>
        <fullName evidence="13">DNA-directed RNA polymerase subunit</fullName>
        <ecNumber evidence="13">2.7.7.6</ecNumber>
    </recommendedName>
</protein>
<dbReference type="Gene3D" id="4.10.860.120">
    <property type="entry name" value="RNA polymerase II, clamp domain"/>
    <property type="match status" value="1"/>
</dbReference>
<dbReference type="GO" id="GO:0006351">
    <property type="term" value="P:DNA-templated transcription"/>
    <property type="evidence" value="ECO:0007669"/>
    <property type="project" value="InterPro"/>
</dbReference>
<dbReference type="PANTHER" id="PTHR19376">
    <property type="entry name" value="DNA-DIRECTED RNA POLYMERASE"/>
    <property type="match status" value="1"/>
</dbReference>
<dbReference type="GO" id="GO:0003899">
    <property type="term" value="F:DNA-directed RNA polymerase activity"/>
    <property type="evidence" value="ECO:0007669"/>
    <property type="project" value="UniProtKB-EC"/>
</dbReference>
<comment type="similarity">
    <text evidence="2 13">Belongs to the RNA polymerase beta' chain family.</text>
</comment>
<dbReference type="Gene3D" id="1.10.150.390">
    <property type="match status" value="1"/>
</dbReference>
<comment type="function">
    <text evidence="13">DNA-dependent RNA polymerase catalyzes the transcription of DNA into RNA using the four ribonucleoside triphosphates as substrates.</text>
</comment>
<evidence type="ECO:0000256" key="2">
    <source>
        <dbReference type="ARBA" id="ARBA00006460"/>
    </source>
</evidence>
<dbReference type="InterPro" id="IPR007081">
    <property type="entry name" value="RNA_pol_Rpb1_5"/>
</dbReference>
<dbReference type="InterPro" id="IPR007066">
    <property type="entry name" value="RNA_pol_Rpb1_3"/>
</dbReference>
<comment type="subunit">
    <text evidence="3">Component of the RNA polymerase III (Pol III) complex consisting of 17 subunits.</text>
</comment>
<evidence type="ECO:0000256" key="12">
    <source>
        <dbReference type="ARBA" id="ARBA00048552"/>
    </source>
</evidence>
<evidence type="ECO:0000313" key="16">
    <source>
        <dbReference type="Proteomes" id="UP000315496"/>
    </source>
</evidence>
<name>A0A4Z1T157_GIAMU</name>
<dbReference type="Gene3D" id="1.10.274.100">
    <property type="entry name" value="RNA polymerase Rpb1, domain 3"/>
    <property type="match status" value="1"/>
</dbReference>
<keyword evidence="4 13" id="KW-0240">DNA-directed RNA polymerase</keyword>
<dbReference type="FunFam" id="2.40.40.20:FF:000019">
    <property type="entry name" value="DNA-directed RNA polymerase II subunit RPB1"/>
    <property type="match status" value="1"/>
</dbReference>
<accession>A0A4Z1T157</accession>
<dbReference type="InterPro" id="IPR045867">
    <property type="entry name" value="DNA-dir_RpoC_beta_prime"/>
</dbReference>
<keyword evidence="10 13" id="KW-0804">Transcription</keyword>
<dbReference type="CDD" id="cd02736">
    <property type="entry name" value="RNAP_III_Rpc1_C"/>
    <property type="match status" value="1"/>
</dbReference>
<keyword evidence="6 13" id="KW-0548">Nucleotidyltransferase</keyword>
<dbReference type="InterPro" id="IPR007080">
    <property type="entry name" value="RNA_pol_Rpb1_1"/>
</dbReference>
<gene>
    <name evidence="15" type="ORF">GMRT_13678</name>
</gene>
<evidence type="ECO:0000256" key="11">
    <source>
        <dbReference type="ARBA" id="ARBA00023242"/>
    </source>
</evidence>
<evidence type="ECO:0000256" key="7">
    <source>
        <dbReference type="ARBA" id="ARBA00022723"/>
    </source>
</evidence>
<dbReference type="InterPro" id="IPR042102">
    <property type="entry name" value="RNA_pol_Rpb1_3_sf"/>
</dbReference>
<dbReference type="Gene3D" id="6.20.50.80">
    <property type="match status" value="1"/>
</dbReference>
<dbReference type="EMBL" id="VDLU01000001">
    <property type="protein sequence ID" value="TNJ30705.1"/>
    <property type="molecule type" value="Genomic_DNA"/>
</dbReference>
<evidence type="ECO:0000259" key="14">
    <source>
        <dbReference type="SMART" id="SM00663"/>
    </source>
</evidence>
<comment type="caution">
    <text evidence="15">The sequence shown here is derived from an EMBL/GenBank/DDBJ whole genome shotgun (WGS) entry which is preliminary data.</text>
</comment>
<evidence type="ECO:0000256" key="5">
    <source>
        <dbReference type="ARBA" id="ARBA00022679"/>
    </source>
</evidence>
<dbReference type="Pfam" id="PF04983">
    <property type="entry name" value="RNA_pol_Rpb1_3"/>
    <property type="match status" value="1"/>
</dbReference>
<evidence type="ECO:0000256" key="3">
    <source>
        <dbReference type="ARBA" id="ARBA00011206"/>
    </source>
</evidence>
<dbReference type="VEuPathDB" id="GiardiaDB:GMRT_13678"/>
<dbReference type="SMART" id="SM00663">
    <property type="entry name" value="RPOLA_N"/>
    <property type="match status" value="1"/>
</dbReference>
<keyword evidence="8" id="KW-0862">Zinc</keyword>
<comment type="subcellular location">
    <subcellularLocation>
        <location evidence="1">Nucleus</location>
    </subcellularLocation>
</comment>
<dbReference type="Pfam" id="PF04998">
    <property type="entry name" value="RNA_pol_Rpb1_5"/>
    <property type="match status" value="1"/>
</dbReference>
<dbReference type="Pfam" id="PF05000">
    <property type="entry name" value="RNA_pol_Rpb1_4"/>
    <property type="match status" value="1"/>
</dbReference>
<feature type="domain" description="RNA polymerase N-terminal" evidence="14">
    <location>
        <begin position="274"/>
        <end position="683"/>
    </location>
</feature>
<keyword evidence="11" id="KW-0539">Nucleus</keyword>
<comment type="catalytic activity">
    <reaction evidence="12 13">
        <text>RNA(n) + a ribonucleoside 5'-triphosphate = RNA(n+1) + diphosphate</text>
        <dbReference type="Rhea" id="RHEA:21248"/>
        <dbReference type="Rhea" id="RHEA-COMP:14527"/>
        <dbReference type="Rhea" id="RHEA-COMP:17342"/>
        <dbReference type="ChEBI" id="CHEBI:33019"/>
        <dbReference type="ChEBI" id="CHEBI:61557"/>
        <dbReference type="ChEBI" id="CHEBI:140395"/>
        <dbReference type="EC" id="2.7.7.6"/>
    </reaction>
</comment>
<dbReference type="Gene3D" id="6.10.250.2940">
    <property type="match status" value="1"/>
</dbReference>